<keyword evidence="3" id="KW-0964">Secreted</keyword>
<comment type="subcellular location">
    <subcellularLocation>
        <location evidence="1">Secreted</location>
        <location evidence="1">Cell wall</location>
    </subcellularLocation>
</comment>
<evidence type="ECO:0000256" key="6">
    <source>
        <dbReference type="SAM" id="MobiDB-lite"/>
    </source>
</evidence>
<evidence type="ECO:0000256" key="1">
    <source>
        <dbReference type="ARBA" id="ARBA00004191"/>
    </source>
</evidence>
<gene>
    <name evidence="8" type="ORF">G210_2593</name>
</gene>
<evidence type="ECO:0000256" key="4">
    <source>
        <dbReference type="ARBA" id="ARBA00022729"/>
    </source>
</evidence>
<evidence type="ECO:0000256" key="2">
    <source>
        <dbReference type="ARBA" id="ARBA00022512"/>
    </source>
</evidence>
<evidence type="ECO:0000313" key="9">
    <source>
        <dbReference type="Proteomes" id="UP000011777"/>
    </source>
</evidence>
<dbReference type="eggNOG" id="ENOG502S4SV">
    <property type="taxonomic scope" value="Eukaryota"/>
</dbReference>
<evidence type="ECO:0000256" key="7">
    <source>
        <dbReference type="SAM" id="Phobius"/>
    </source>
</evidence>
<keyword evidence="7" id="KW-0812">Transmembrane</keyword>
<dbReference type="OrthoDB" id="4096612at2759"/>
<keyword evidence="9" id="KW-1185">Reference proteome</keyword>
<feature type="region of interest" description="Disordered" evidence="6">
    <location>
        <begin position="141"/>
        <end position="231"/>
    </location>
</feature>
<feature type="compositionally biased region" description="Low complexity" evidence="6">
    <location>
        <begin position="408"/>
        <end position="421"/>
    </location>
</feature>
<dbReference type="GO" id="GO:0009277">
    <property type="term" value="C:fungal-type cell wall"/>
    <property type="evidence" value="ECO:0007669"/>
    <property type="project" value="UniProtKB-ARBA"/>
</dbReference>
<reference evidence="8 9" key="1">
    <citation type="submission" date="2013-02" db="EMBL/GenBank/DDBJ databases">
        <title>Genome sequence of Candida maltosa Xu316, a potential industrial strain for xylitol and ethanol production.</title>
        <authorList>
            <person name="Yu J."/>
            <person name="Wang Q."/>
            <person name="Geng X."/>
            <person name="Bao W."/>
            <person name="He P."/>
            <person name="Cai J."/>
        </authorList>
    </citation>
    <scope>NUCLEOTIDE SEQUENCE [LARGE SCALE GENOMIC DNA]</scope>
    <source>
        <strain evidence="9">Xu316</strain>
    </source>
</reference>
<dbReference type="HOGENOM" id="CLU_029456_0_0_1"/>
<feature type="transmembrane region" description="Helical" evidence="7">
    <location>
        <begin position="489"/>
        <end position="512"/>
    </location>
</feature>
<feature type="non-terminal residue" evidence="8">
    <location>
        <position position="1"/>
    </location>
</feature>
<dbReference type="Pfam" id="PF13928">
    <property type="entry name" value="Flocculin_t3"/>
    <property type="match status" value="2"/>
</dbReference>
<dbReference type="Proteomes" id="UP000011777">
    <property type="component" value="Unassembled WGS sequence"/>
</dbReference>
<evidence type="ECO:0000313" key="8">
    <source>
        <dbReference type="EMBL" id="EMG47123.1"/>
    </source>
</evidence>
<feature type="compositionally biased region" description="Low complexity" evidence="6">
    <location>
        <begin position="222"/>
        <end position="231"/>
    </location>
</feature>
<name>M3J531_CANMX</name>
<keyword evidence="5" id="KW-0325">Glycoprotein</keyword>
<protein>
    <submittedName>
        <fullName evidence="8">Uncharacterized protein</fullName>
    </submittedName>
</protein>
<sequence length="513" mass="54327">TTPEESSEVSSTDEASATPSLLACIINNERVSVVNFETGVCVFTLPEEYETFFNFVSPEDYDIQYYYARAGESQFTNDIRNAGRIISIPARILWNLVSQVHQVHLESASNSTLRKRDEIDDFIASIEDTDGTPIDVYLSAEDADEESSVSPTDEGSVTEEPTGTEETTEEPTGTEETTEEPSETEEPTDTEETTGSEEGGATESEEGTEEPTETEETESESESTTIRSTTVITTTIDGAETIYTTVCPATENPSQIGGGEAVTVTDITGTEIITITSCHNDACHETTVPATLGPVTTTVHGVETVYTTYCPIEPVETVEEVKTVTIVVCKEDKCKQTTVEATPSTVTEVVEQTTTKYVTYKPTSIPEGESVATKVVTSGEEVLVPETSTIVTGTVTEETTVFITVSKVPEGPAPTTVPAAGGQPGAGGEEGTETKTLTETKPGAEEQPGQPGVTGGTTVAEQTISRTTEPSVIIQASESTIPSEIATTFTGAAATAGIPSILAFALIPLAYFI</sequence>
<feature type="compositionally biased region" description="Basic and acidic residues" evidence="6">
    <location>
        <begin position="432"/>
        <end position="444"/>
    </location>
</feature>
<organism evidence="8 9">
    <name type="scientific">Candida maltosa (strain Xu316)</name>
    <name type="common">Yeast</name>
    <dbReference type="NCBI Taxonomy" id="1245528"/>
    <lineage>
        <taxon>Eukaryota</taxon>
        <taxon>Fungi</taxon>
        <taxon>Dikarya</taxon>
        <taxon>Ascomycota</taxon>
        <taxon>Saccharomycotina</taxon>
        <taxon>Pichiomycetes</taxon>
        <taxon>Debaryomycetaceae</taxon>
        <taxon>Candida/Lodderomyces clade</taxon>
        <taxon>Candida</taxon>
    </lineage>
</organism>
<feature type="compositionally biased region" description="Acidic residues" evidence="6">
    <location>
        <begin position="162"/>
        <end position="195"/>
    </location>
</feature>
<feature type="compositionally biased region" description="Low complexity" evidence="6">
    <location>
        <begin position="445"/>
        <end position="458"/>
    </location>
</feature>
<keyword evidence="2" id="KW-0134">Cell wall</keyword>
<comment type="caution">
    <text evidence="8">The sequence shown here is derived from an EMBL/GenBank/DDBJ whole genome shotgun (WGS) entry which is preliminary data.</text>
</comment>
<keyword evidence="7" id="KW-0472">Membrane</keyword>
<keyword evidence="7" id="KW-1133">Transmembrane helix</keyword>
<keyword evidence="4" id="KW-0732">Signal</keyword>
<feature type="region of interest" description="Disordered" evidence="6">
    <location>
        <begin position="408"/>
        <end position="458"/>
    </location>
</feature>
<accession>M3J531</accession>
<proteinExistence type="predicted"/>
<feature type="compositionally biased region" description="Acidic residues" evidence="6">
    <location>
        <begin position="203"/>
        <end position="221"/>
    </location>
</feature>
<evidence type="ECO:0000256" key="3">
    <source>
        <dbReference type="ARBA" id="ARBA00022525"/>
    </source>
</evidence>
<dbReference type="InterPro" id="IPR025928">
    <property type="entry name" value="Flocculin_t3_rpt"/>
</dbReference>
<dbReference type="EMBL" id="AOGT01001717">
    <property type="protein sequence ID" value="EMG47123.1"/>
    <property type="molecule type" value="Genomic_DNA"/>
</dbReference>
<dbReference type="STRING" id="1245528.M3J531"/>
<evidence type="ECO:0000256" key="5">
    <source>
        <dbReference type="ARBA" id="ARBA00023180"/>
    </source>
</evidence>
<dbReference type="AlphaFoldDB" id="M3J531"/>